<feature type="transmembrane region" description="Helical" evidence="19">
    <location>
        <begin position="24"/>
        <end position="44"/>
    </location>
</feature>
<dbReference type="STRING" id="9305.ENSSHAP00000000835"/>
<dbReference type="GeneTree" id="ENSGT00940000162520"/>
<feature type="transmembrane region" description="Helical" evidence="19">
    <location>
        <begin position="215"/>
        <end position="236"/>
    </location>
</feature>
<reference evidence="20" key="3">
    <citation type="submission" date="2025-09" db="UniProtKB">
        <authorList>
            <consortium name="Ensembl"/>
        </authorList>
    </citation>
    <scope>IDENTIFICATION</scope>
</reference>
<dbReference type="eggNOG" id="KOG1287">
    <property type="taxonomic scope" value="Eukaryota"/>
</dbReference>
<evidence type="ECO:0000256" key="4">
    <source>
        <dbReference type="ARBA" id="ARBA00022475"/>
    </source>
</evidence>
<comment type="similarity">
    <text evidence="2">Belongs to the amino acid-polyamine-organocation (APC) superfamily.</text>
</comment>
<keyword evidence="7 19" id="KW-1133">Transmembrane helix</keyword>
<evidence type="ECO:0000256" key="17">
    <source>
        <dbReference type="ARBA" id="ARBA00083296"/>
    </source>
</evidence>
<dbReference type="PANTHER" id="PTHR11785">
    <property type="entry name" value="AMINO ACID TRANSPORTER"/>
    <property type="match status" value="1"/>
</dbReference>
<evidence type="ECO:0000313" key="20">
    <source>
        <dbReference type="Ensembl" id="ENSSHAP00000000835.2"/>
    </source>
</evidence>
<dbReference type="HOGENOM" id="CLU_007946_3_0_1"/>
<evidence type="ECO:0000256" key="18">
    <source>
        <dbReference type="ARBA" id="ARBA00093193"/>
    </source>
</evidence>
<feature type="transmembrane region" description="Helical" evidence="19">
    <location>
        <begin position="297"/>
        <end position="321"/>
    </location>
</feature>
<dbReference type="GeneID" id="100920948"/>
<evidence type="ECO:0000256" key="16">
    <source>
        <dbReference type="ARBA" id="ARBA00079910"/>
    </source>
</evidence>
<sequence length="481" mass="51347">MREEEEGPRAGEAAPSGLRLRRELGLASSVSLIAGCMIGAGIFMNPQLVLSHVGSPGGSLLVWAACGLLATLGALSYAELGTLIRESGGDYVYILRTFGPLPAFLVSYVSTLLVRPAGIAAVALTFAEYVLAPFRPGCASLPALLVRCVAAACILVLALVNCRSVRLAAALMNVCTAAKVLALLVIVGGGLWALARGQAAPTLRGAFAGTGPQPGSVSMAFYQGLWSFTGWNNLNFVMEELKNAEKNLVRAIVISIPLVTGLYILVNLSYMVVLSPSDIGSSGILAVTWGNQILGDWAWLVPVSVALSTFGSANGGFFSGSRMCYAAAREGHMPGILSMAHVRHLTPSPALTFTSAVALIMIIPANFSSIVNFCSFIIWMIHGTTISCLLYLKIKKKDLPRSYKVPIIIPVIVLLAAIYLVLAPIIDQPQMEFLYVFLFVLSGFVVYFTVIYFQFQPRLLQGITVQLQLLLEVAPTMKNVD</sequence>
<evidence type="ECO:0000256" key="3">
    <source>
        <dbReference type="ARBA" id="ARBA00022448"/>
    </source>
</evidence>
<keyword evidence="6 19" id="KW-0812">Transmembrane</keyword>
<evidence type="ECO:0000256" key="9">
    <source>
        <dbReference type="ARBA" id="ARBA00023157"/>
    </source>
</evidence>
<comment type="catalytic activity">
    <reaction evidence="10">
        <text>L-lysine(out) + L-arginine(in) = L-lysine(in) + L-arginine(out)</text>
        <dbReference type="Rhea" id="RHEA:70827"/>
        <dbReference type="ChEBI" id="CHEBI:32551"/>
        <dbReference type="ChEBI" id="CHEBI:32682"/>
    </reaction>
    <physiologicalReaction direction="left-to-right" evidence="10">
        <dbReference type="Rhea" id="RHEA:70828"/>
    </physiologicalReaction>
</comment>
<accession>G3VCD1</accession>
<evidence type="ECO:0000256" key="8">
    <source>
        <dbReference type="ARBA" id="ARBA00023136"/>
    </source>
</evidence>
<comment type="catalytic activity">
    <reaction evidence="18">
        <text>L-phenylalanine(out) + L-arginine(in) = L-phenylalanine(in) + L-arginine(out)</text>
        <dbReference type="Rhea" id="RHEA:71067"/>
        <dbReference type="ChEBI" id="CHEBI:32682"/>
        <dbReference type="ChEBI" id="CHEBI:58095"/>
    </reaction>
    <physiologicalReaction direction="left-to-right" evidence="18">
        <dbReference type="Rhea" id="RHEA:71068"/>
    </physiologicalReaction>
</comment>
<evidence type="ECO:0000256" key="14">
    <source>
        <dbReference type="ARBA" id="ARBA00052732"/>
    </source>
</evidence>
<reference evidence="20 21" key="1">
    <citation type="journal article" date="2011" name="Proc. Natl. Acad. Sci. U.S.A.">
        <title>Genetic diversity and population structure of the endangered marsupial Sarcophilus harrisii (Tasmanian devil).</title>
        <authorList>
            <person name="Miller W."/>
            <person name="Hayes V.M."/>
            <person name="Ratan A."/>
            <person name="Petersen D.C."/>
            <person name="Wittekindt N.E."/>
            <person name="Miller J."/>
            <person name="Walenz B."/>
            <person name="Knight J."/>
            <person name="Qi J."/>
            <person name="Zhao F."/>
            <person name="Wang Q."/>
            <person name="Bedoya-Reina O.C."/>
            <person name="Katiyar N."/>
            <person name="Tomsho L.P."/>
            <person name="Kasson L.M."/>
            <person name="Hardie R.A."/>
            <person name="Woodbridge P."/>
            <person name="Tindall E.A."/>
            <person name="Bertelsen M.F."/>
            <person name="Dixon D."/>
            <person name="Pyecroft S."/>
            <person name="Helgen K.M."/>
            <person name="Lesk A.M."/>
            <person name="Pringle T.H."/>
            <person name="Patterson N."/>
            <person name="Zhang Y."/>
            <person name="Kreiss A."/>
            <person name="Woods G.M."/>
            <person name="Jones M.E."/>
            <person name="Schuster S.C."/>
        </authorList>
    </citation>
    <scope>NUCLEOTIDE SEQUENCE [LARGE SCALE GENOMIC DNA]</scope>
</reference>
<evidence type="ECO:0000256" key="11">
    <source>
        <dbReference type="ARBA" id="ARBA00051814"/>
    </source>
</evidence>
<feature type="transmembrane region" description="Helical" evidence="19">
    <location>
        <begin position="248"/>
        <end position="266"/>
    </location>
</feature>
<comment type="subcellular location">
    <subcellularLocation>
        <location evidence="1">Apical cell membrane</location>
        <topology evidence="1">Multi-pass membrane protein</topology>
    </subcellularLocation>
</comment>
<dbReference type="KEGG" id="shr:100920948"/>
<dbReference type="GO" id="GO:0032991">
    <property type="term" value="C:protein-containing complex"/>
    <property type="evidence" value="ECO:0007669"/>
    <property type="project" value="Ensembl"/>
</dbReference>
<feature type="transmembrane region" description="Helical" evidence="19">
    <location>
        <begin position="370"/>
        <end position="392"/>
    </location>
</feature>
<protein>
    <recommendedName>
        <fullName evidence="15">b(0,+)-type amino acid transporter 1</fullName>
    </recommendedName>
    <alternativeName>
        <fullName evidence="16">Glycoprotein-associated amino acid transporter b0,+AT1</fullName>
    </alternativeName>
    <alternativeName>
        <fullName evidence="17">Solute carrier family 7 member 9</fullName>
    </alternativeName>
</protein>
<evidence type="ECO:0000256" key="2">
    <source>
        <dbReference type="ARBA" id="ARBA00009523"/>
    </source>
</evidence>
<organism evidence="20 21">
    <name type="scientific">Sarcophilus harrisii</name>
    <name type="common">Tasmanian devil</name>
    <name type="synonym">Sarcophilus laniarius</name>
    <dbReference type="NCBI Taxonomy" id="9305"/>
    <lineage>
        <taxon>Eukaryota</taxon>
        <taxon>Metazoa</taxon>
        <taxon>Chordata</taxon>
        <taxon>Craniata</taxon>
        <taxon>Vertebrata</taxon>
        <taxon>Euteleostomi</taxon>
        <taxon>Mammalia</taxon>
        <taxon>Metatheria</taxon>
        <taxon>Dasyuromorphia</taxon>
        <taxon>Dasyuridae</taxon>
        <taxon>Sarcophilus</taxon>
    </lineage>
</organism>
<feature type="transmembrane region" description="Helical" evidence="19">
    <location>
        <begin position="139"/>
        <end position="160"/>
    </location>
</feature>
<feature type="transmembrane region" description="Helical" evidence="19">
    <location>
        <begin position="432"/>
        <end position="453"/>
    </location>
</feature>
<keyword evidence="8 19" id="KW-0472">Membrane</keyword>
<dbReference type="Pfam" id="PF13520">
    <property type="entry name" value="AA_permease_2"/>
    <property type="match status" value="1"/>
</dbReference>
<evidence type="ECO:0000256" key="12">
    <source>
        <dbReference type="ARBA" id="ARBA00051835"/>
    </source>
</evidence>
<evidence type="ECO:0000256" key="1">
    <source>
        <dbReference type="ARBA" id="ARBA00004424"/>
    </source>
</evidence>
<gene>
    <name evidence="20" type="primary">LOC100920948</name>
</gene>
<feature type="transmembrane region" description="Helical" evidence="19">
    <location>
        <begin position="167"/>
        <end position="195"/>
    </location>
</feature>
<evidence type="ECO:0000256" key="6">
    <source>
        <dbReference type="ARBA" id="ARBA00022692"/>
    </source>
</evidence>
<evidence type="ECO:0000256" key="19">
    <source>
        <dbReference type="SAM" id="Phobius"/>
    </source>
</evidence>
<dbReference type="PIRSF" id="PIRSF006060">
    <property type="entry name" value="AA_transporter"/>
    <property type="match status" value="1"/>
</dbReference>
<evidence type="ECO:0000256" key="7">
    <source>
        <dbReference type="ARBA" id="ARBA00022989"/>
    </source>
</evidence>
<dbReference type="GO" id="GO:0016324">
    <property type="term" value="C:apical plasma membrane"/>
    <property type="evidence" value="ECO:0007669"/>
    <property type="project" value="UniProtKB-SubCell"/>
</dbReference>
<evidence type="ECO:0000256" key="10">
    <source>
        <dbReference type="ARBA" id="ARBA00051323"/>
    </source>
</evidence>
<comment type="catalytic activity">
    <reaction evidence="11">
        <text>L-cystine(out) + L-arginine(in) = L-cystine(in) + L-arginine(out)</text>
        <dbReference type="Rhea" id="RHEA:71075"/>
        <dbReference type="ChEBI" id="CHEBI:32682"/>
        <dbReference type="ChEBI" id="CHEBI:35491"/>
    </reaction>
    <physiologicalReaction direction="left-to-right" evidence="11">
        <dbReference type="Rhea" id="RHEA:71076"/>
    </physiologicalReaction>
</comment>
<comment type="catalytic activity">
    <reaction evidence="12">
        <text>L-histidine(out) + L-arginine(in) = L-histidine(in) + L-arginine(out)</text>
        <dbReference type="Rhea" id="RHEA:71063"/>
        <dbReference type="ChEBI" id="CHEBI:32682"/>
        <dbReference type="ChEBI" id="CHEBI:57595"/>
    </reaction>
    <physiologicalReaction direction="left-to-right" evidence="12">
        <dbReference type="Rhea" id="RHEA:71064"/>
    </physiologicalReaction>
</comment>
<evidence type="ECO:0000256" key="5">
    <source>
        <dbReference type="ARBA" id="ARBA00022553"/>
    </source>
</evidence>
<dbReference type="GO" id="GO:0015179">
    <property type="term" value="F:L-amino acid transmembrane transporter activity"/>
    <property type="evidence" value="ECO:0007669"/>
    <property type="project" value="TreeGrafter"/>
</dbReference>
<name>G3VCD1_SARHA</name>
<reference evidence="20" key="2">
    <citation type="submission" date="2025-08" db="UniProtKB">
        <authorList>
            <consortium name="Ensembl"/>
        </authorList>
    </citation>
    <scope>IDENTIFICATION</scope>
</reference>
<keyword evidence="21" id="KW-1185">Reference proteome</keyword>
<evidence type="ECO:0000256" key="15">
    <source>
        <dbReference type="ARBA" id="ARBA00074336"/>
    </source>
</evidence>
<keyword evidence="9" id="KW-1015">Disulfide bond</keyword>
<dbReference type="Proteomes" id="UP000007648">
    <property type="component" value="Unassembled WGS sequence"/>
</dbReference>
<dbReference type="RefSeq" id="XP_031805442.1">
    <property type="nucleotide sequence ID" value="XM_031949582.1"/>
</dbReference>
<comment type="catalytic activity">
    <reaction evidence="13">
        <text>L-cysteine(out) + L-arginine(in) = L-cysteine(in) + L-arginine(out)</text>
        <dbReference type="Rhea" id="RHEA:71071"/>
        <dbReference type="ChEBI" id="CHEBI:32682"/>
        <dbReference type="ChEBI" id="CHEBI:35235"/>
    </reaction>
    <physiologicalReaction direction="left-to-right" evidence="13">
        <dbReference type="Rhea" id="RHEA:71072"/>
    </physiologicalReaction>
</comment>
<dbReference type="FunFam" id="1.20.1740.10:FF:000015">
    <property type="entry name" value="B(0,+)-type amino acid transporter 1"/>
    <property type="match status" value="1"/>
</dbReference>
<proteinExistence type="inferred from homology"/>
<dbReference type="Ensembl" id="ENSSHAT00000000845.2">
    <property type="protein sequence ID" value="ENSSHAP00000000835.2"/>
    <property type="gene ID" value="ENSSHAG00000000746.2"/>
</dbReference>
<dbReference type="InParanoid" id="G3VCD1"/>
<keyword evidence="3" id="KW-0813">Transport</keyword>
<comment type="catalytic activity">
    <reaction evidence="14">
        <text>L-leucine(out) + L-arginine(in) = L-leucine(in) + L-arginine(out)</text>
        <dbReference type="Rhea" id="RHEA:71059"/>
        <dbReference type="ChEBI" id="CHEBI:32682"/>
        <dbReference type="ChEBI" id="CHEBI:57427"/>
    </reaction>
    <physiologicalReaction direction="left-to-right" evidence="14">
        <dbReference type="Rhea" id="RHEA:71060"/>
    </physiologicalReaction>
</comment>
<feature type="transmembrane region" description="Helical" evidence="19">
    <location>
        <begin position="404"/>
        <end position="426"/>
    </location>
</feature>
<evidence type="ECO:0000256" key="13">
    <source>
        <dbReference type="ARBA" id="ARBA00052179"/>
    </source>
</evidence>
<dbReference type="InterPro" id="IPR002293">
    <property type="entry name" value="AA/rel_permease1"/>
</dbReference>
<feature type="transmembrane region" description="Helical" evidence="19">
    <location>
        <begin position="101"/>
        <end position="127"/>
    </location>
</feature>
<dbReference type="OrthoDB" id="5982228at2759"/>
<dbReference type="InterPro" id="IPR050598">
    <property type="entry name" value="AminoAcid_Transporter"/>
</dbReference>
<feature type="transmembrane region" description="Helical" evidence="19">
    <location>
        <begin position="60"/>
        <end position="80"/>
    </location>
</feature>
<dbReference type="Gene3D" id="1.20.1740.10">
    <property type="entry name" value="Amino acid/polyamine transporter I"/>
    <property type="match status" value="1"/>
</dbReference>
<evidence type="ECO:0000313" key="21">
    <source>
        <dbReference type="Proteomes" id="UP000007648"/>
    </source>
</evidence>
<dbReference type="AlphaFoldDB" id="G3VCD1"/>
<dbReference type="PANTHER" id="PTHR11785:SF340">
    <property type="entry name" value="AROMATIC-PREFERRING AMINO ACID TRANSPORTER"/>
    <property type="match status" value="1"/>
</dbReference>
<keyword evidence="4" id="KW-1003">Cell membrane</keyword>
<keyword evidence="5" id="KW-0597">Phosphoprotein</keyword>